<protein>
    <submittedName>
        <fullName evidence="2">Four-helix bundle copper-binding protein</fullName>
    </submittedName>
</protein>
<evidence type="ECO:0000313" key="2">
    <source>
        <dbReference type="EMBL" id="XCJ81510.1"/>
    </source>
</evidence>
<name>A0AB74UHP7_9GAMM</name>
<sequence length="34" mass="3698">MWPSCSMGLRSNTPLRRCASACRRCASVCPPGSR</sequence>
<evidence type="ECO:0000259" key="1">
    <source>
        <dbReference type="PROSITE" id="PS51379"/>
    </source>
</evidence>
<gene>
    <name evidence="2" type="ORF">ABV408_15300</name>
</gene>
<reference evidence="2" key="1">
    <citation type="submission" date="2024-06" db="EMBL/GenBank/DDBJ databases">
        <title>Complete genome of Salinicola endophyticus HNIBRBA4755.</title>
        <authorList>
            <person name="Shin S.Y."/>
            <person name="Kang H."/>
            <person name="Song J."/>
        </authorList>
    </citation>
    <scope>NUCLEOTIDE SEQUENCE</scope>
    <source>
        <strain evidence="2">HNIBRBA4755</strain>
    </source>
</reference>
<proteinExistence type="predicted"/>
<dbReference type="PROSITE" id="PS51379">
    <property type="entry name" value="4FE4S_FER_2"/>
    <property type="match status" value="1"/>
</dbReference>
<dbReference type="EMBL" id="CP159578">
    <property type="protein sequence ID" value="XCJ81510.1"/>
    <property type="molecule type" value="Genomic_DNA"/>
</dbReference>
<organism evidence="2">
    <name type="scientific">Salinicola endophyticus</name>
    <dbReference type="NCBI Taxonomy" id="1949083"/>
    <lineage>
        <taxon>Bacteria</taxon>
        <taxon>Pseudomonadati</taxon>
        <taxon>Pseudomonadota</taxon>
        <taxon>Gammaproteobacteria</taxon>
        <taxon>Oceanospirillales</taxon>
        <taxon>Halomonadaceae</taxon>
        <taxon>Salinicola</taxon>
    </lineage>
</organism>
<accession>A0AB74UHP7</accession>
<dbReference type="AlphaFoldDB" id="A0AB74UHP7"/>
<feature type="domain" description="4Fe-4S ferredoxin-type" evidence="1">
    <location>
        <begin position="7"/>
        <end position="34"/>
    </location>
</feature>
<dbReference type="InterPro" id="IPR017896">
    <property type="entry name" value="4Fe4S_Fe-S-bd"/>
</dbReference>